<evidence type="ECO:0000313" key="3">
    <source>
        <dbReference type="EMBL" id="MCP3055110.1"/>
    </source>
</evidence>
<protein>
    <submittedName>
        <fullName evidence="3">Uncharacterized protein</fullName>
    </submittedName>
</protein>
<proteinExistence type="predicted"/>
<dbReference type="Gene3D" id="1.20.120.20">
    <property type="entry name" value="Apolipoprotein"/>
    <property type="match status" value="1"/>
</dbReference>
<feature type="transmembrane region" description="Helical" evidence="2">
    <location>
        <begin position="6"/>
        <end position="24"/>
    </location>
</feature>
<sequence>MGGSRFIPIVIAGLVGLLIGWWAAPDIDEASETMAGQIEELQAPIGRIQTDVEALSTRLAEPAADTGDSAATEAVTALGSRFDQLTSELQSRTDAITQAVQQQAGQAAGGAASKLDEIAAQLKNLEERIASGTQQPAASENGATAATAGGDPAALAERIGAAGAILLPGQAAIFGGSTVRLSAISAENGSATLAVGDGESQEIASGEAIKIAGACE</sequence>
<dbReference type="AlphaFoldDB" id="A0A9X2H3S9"/>
<evidence type="ECO:0000256" key="1">
    <source>
        <dbReference type="SAM" id="Coils"/>
    </source>
</evidence>
<keyword evidence="4" id="KW-1185">Reference proteome</keyword>
<keyword evidence="2" id="KW-0812">Transmembrane</keyword>
<gene>
    <name evidence="3" type="ORF">MJ956_08085</name>
</gene>
<dbReference type="Proteomes" id="UP001155220">
    <property type="component" value="Unassembled WGS sequence"/>
</dbReference>
<evidence type="ECO:0000313" key="4">
    <source>
        <dbReference type="Proteomes" id="UP001155220"/>
    </source>
</evidence>
<accession>A0A9X2H3S9</accession>
<keyword evidence="2" id="KW-1133">Transmembrane helix</keyword>
<name>A0A9X2H3S9_9HYPH</name>
<keyword evidence="2" id="KW-0472">Membrane</keyword>
<comment type="caution">
    <text evidence="3">The sequence shown here is derived from an EMBL/GenBank/DDBJ whole genome shotgun (WGS) entry which is preliminary data.</text>
</comment>
<dbReference type="EMBL" id="JALHBS010000044">
    <property type="protein sequence ID" value="MCP3055110.1"/>
    <property type="molecule type" value="Genomic_DNA"/>
</dbReference>
<feature type="coiled-coil region" evidence="1">
    <location>
        <begin position="108"/>
        <end position="135"/>
    </location>
</feature>
<evidence type="ECO:0000256" key="2">
    <source>
        <dbReference type="SAM" id="Phobius"/>
    </source>
</evidence>
<reference evidence="3" key="1">
    <citation type="submission" date="2022-03" db="EMBL/GenBank/DDBJ databases">
        <title>Aurantimonas Liuensis sp. Nov., isolated from the hadal seawater of the Mariana Trench.</title>
        <authorList>
            <person name="Liu R."/>
        </authorList>
    </citation>
    <scope>NUCLEOTIDE SEQUENCE</scope>
    <source>
        <strain evidence="3">LRZ36</strain>
    </source>
</reference>
<organism evidence="3 4">
    <name type="scientific">Aurantimonas marianensis</name>
    <dbReference type="NCBI Taxonomy" id="2920428"/>
    <lineage>
        <taxon>Bacteria</taxon>
        <taxon>Pseudomonadati</taxon>
        <taxon>Pseudomonadota</taxon>
        <taxon>Alphaproteobacteria</taxon>
        <taxon>Hyphomicrobiales</taxon>
        <taxon>Aurantimonadaceae</taxon>
        <taxon>Aurantimonas</taxon>
    </lineage>
</organism>
<feature type="non-terminal residue" evidence="3">
    <location>
        <position position="216"/>
    </location>
</feature>
<keyword evidence="1" id="KW-0175">Coiled coil</keyword>
<dbReference type="RefSeq" id="WP_253963973.1">
    <property type="nucleotide sequence ID" value="NZ_JALHBS010000044.1"/>
</dbReference>